<evidence type="ECO:0000256" key="1">
    <source>
        <dbReference type="SAM" id="SignalP"/>
    </source>
</evidence>
<evidence type="ECO:0000313" key="2">
    <source>
        <dbReference type="EMBL" id="WNC71736.1"/>
    </source>
</evidence>
<gene>
    <name evidence="2" type="ORF">RGQ13_16690</name>
</gene>
<protein>
    <submittedName>
        <fullName evidence="2">Uncharacterized protein</fullName>
    </submittedName>
</protein>
<organism evidence="2 3">
    <name type="scientific">Thalassotalea psychrophila</name>
    <dbReference type="NCBI Taxonomy" id="3065647"/>
    <lineage>
        <taxon>Bacteria</taxon>
        <taxon>Pseudomonadati</taxon>
        <taxon>Pseudomonadota</taxon>
        <taxon>Gammaproteobacteria</taxon>
        <taxon>Alteromonadales</taxon>
        <taxon>Colwelliaceae</taxon>
        <taxon>Thalassotalea</taxon>
    </lineage>
</organism>
<feature type="chain" id="PRO_5047235133" evidence="1">
    <location>
        <begin position="27"/>
        <end position="114"/>
    </location>
</feature>
<dbReference type="Proteomes" id="UP001258994">
    <property type="component" value="Chromosome"/>
</dbReference>
<sequence>MKNILTKSFKNIALISIYLFCNLAIAEQITIDAANNYPYKDLINRTSDVKIIYITNNESFSCKVEVVLDKMKWVSTEKKISKEFFNNDPLSNCLSSEKAKQILFQTFLEFGQGL</sequence>
<evidence type="ECO:0000313" key="3">
    <source>
        <dbReference type="Proteomes" id="UP001258994"/>
    </source>
</evidence>
<keyword evidence="3" id="KW-1185">Reference proteome</keyword>
<accession>A0ABY9TTI0</accession>
<dbReference type="RefSeq" id="WP_348390870.1">
    <property type="nucleotide sequence ID" value="NZ_CP134145.1"/>
</dbReference>
<reference evidence="3" key="1">
    <citation type="submission" date="2023-09" db="EMBL/GenBank/DDBJ databases">
        <authorList>
            <person name="Li S."/>
            <person name="Li X."/>
            <person name="Zhang C."/>
            <person name="Zhao Z."/>
        </authorList>
    </citation>
    <scope>NUCLEOTIDE SEQUENCE [LARGE SCALE GENOMIC DNA]</scope>
    <source>
        <strain evidence="3">SQ149</strain>
    </source>
</reference>
<feature type="signal peptide" evidence="1">
    <location>
        <begin position="1"/>
        <end position="26"/>
    </location>
</feature>
<name>A0ABY9TTI0_9GAMM</name>
<proteinExistence type="predicted"/>
<dbReference type="EMBL" id="CP134145">
    <property type="protein sequence ID" value="WNC71736.1"/>
    <property type="molecule type" value="Genomic_DNA"/>
</dbReference>
<keyword evidence="1" id="KW-0732">Signal</keyword>